<reference evidence="2 3" key="1">
    <citation type="submission" date="2016-03" db="EMBL/GenBank/DDBJ databases">
        <title>Draft genome sequence of Paenibacillus glacialis DSM 22343.</title>
        <authorList>
            <person name="Shin S.-K."/>
            <person name="Yi H."/>
        </authorList>
    </citation>
    <scope>NUCLEOTIDE SEQUENCE [LARGE SCALE GENOMIC DNA]</scope>
    <source>
        <strain evidence="2 3">DSM 22343</strain>
    </source>
</reference>
<protein>
    <submittedName>
        <fullName evidence="2">Uncharacterized protein</fullName>
    </submittedName>
</protein>
<gene>
    <name evidence="2" type="ORF">PGLA_15920</name>
</gene>
<dbReference type="Proteomes" id="UP000076967">
    <property type="component" value="Unassembled WGS sequence"/>
</dbReference>
<organism evidence="2 3">
    <name type="scientific">Paenibacillus glacialis</name>
    <dbReference type="NCBI Taxonomy" id="494026"/>
    <lineage>
        <taxon>Bacteria</taxon>
        <taxon>Bacillati</taxon>
        <taxon>Bacillota</taxon>
        <taxon>Bacilli</taxon>
        <taxon>Bacillales</taxon>
        <taxon>Paenibacillaceae</taxon>
        <taxon>Paenibacillus</taxon>
    </lineage>
</organism>
<dbReference type="EMBL" id="LVJH01000027">
    <property type="protein sequence ID" value="OAB41755.1"/>
    <property type="molecule type" value="Genomic_DNA"/>
</dbReference>
<name>A0A168KA10_9BACL</name>
<dbReference type="RefSeq" id="WP_068534411.1">
    <property type="nucleotide sequence ID" value="NZ_LVJH01000027.1"/>
</dbReference>
<keyword evidence="3" id="KW-1185">Reference proteome</keyword>
<evidence type="ECO:0000313" key="3">
    <source>
        <dbReference type="Proteomes" id="UP000076967"/>
    </source>
</evidence>
<proteinExistence type="predicted"/>
<dbReference type="AlphaFoldDB" id="A0A168KA10"/>
<sequence length="80" mass="8713">MMKEREERNMYWSVTSAKPGQAGGGNRGSVQMIAPGLAHSPTMKSGEISGLSETTTCRYSMLTNGSTMTSCRYKASLMKR</sequence>
<evidence type="ECO:0000256" key="1">
    <source>
        <dbReference type="SAM" id="MobiDB-lite"/>
    </source>
</evidence>
<feature type="region of interest" description="Disordered" evidence="1">
    <location>
        <begin position="1"/>
        <end position="32"/>
    </location>
</feature>
<evidence type="ECO:0000313" key="2">
    <source>
        <dbReference type="EMBL" id="OAB41755.1"/>
    </source>
</evidence>
<accession>A0A168KA10</accession>
<comment type="caution">
    <text evidence="2">The sequence shown here is derived from an EMBL/GenBank/DDBJ whole genome shotgun (WGS) entry which is preliminary data.</text>
</comment>